<dbReference type="GO" id="GO:0004803">
    <property type="term" value="F:transposase activity"/>
    <property type="evidence" value="ECO:0007669"/>
    <property type="project" value="InterPro"/>
</dbReference>
<dbReference type="GO" id="GO:0006313">
    <property type="term" value="P:DNA transposition"/>
    <property type="evidence" value="ECO:0007669"/>
    <property type="project" value="InterPro"/>
</dbReference>
<keyword evidence="2" id="KW-0614">Plasmid</keyword>
<dbReference type="EMBL" id="CP000434">
    <property type="protein sequence ID" value="ABH00686.1"/>
    <property type="molecule type" value="Genomic_DNA"/>
</dbReference>
<dbReference type="HOGENOM" id="CLU_1863723_0_0_11"/>
<feature type="coiled-coil region" evidence="1">
    <location>
        <begin position="76"/>
        <end position="103"/>
    </location>
</feature>
<organism evidence="2 3">
    <name type="scientific">Rhodococcus jostii (strain RHA1)</name>
    <dbReference type="NCBI Taxonomy" id="101510"/>
    <lineage>
        <taxon>Bacteria</taxon>
        <taxon>Bacillati</taxon>
        <taxon>Actinomycetota</taxon>
        <taxon>Actinomycetes</taxon>
        <taxon>Mycobacteriales</taxon>
        <taxon>Nocardiaceae</taxon>
        <taxon>Rhodococcus</taxon>
    </lineage>
</organism>
<dbReference type="Proteomes" id="UP000008710">
    <property type="component" value="Plasmid pRHL3"/>
</dbReference>
<evidence type="ECO:0000313" key="2">
    <source>
        <dbReference type="EMBL" id="ABH00686.1"/>
    </source>
</evidence>
<gene>
    <name evidence="2" type="ordered locus">RHA1_ro11039</name>
</gene>
<evidence type="ECO:0000256" key="1">
    <source>
        <dbReference type="SAM" id="Coils"/>
    </source>
</evidence>
<name>Q0RVK0_RHOJR</name>
<dbReference type="AlphaFoldDB" id="Q0RVK0"/>
<dbReference type="InterPro" id="IPR009057">
    <property type="entry name" value="Homeodomain-like_sf"/>
</dbReference>
<dbReference type="Gene3D" id="1.10.10.60">
    <property type="entry name" value="Homeodomain-like"/>
    <property type="match status" value="1"/>
</dbReference>
<geneLocation type="plasmid" evidence="2 3">
    <name>pRHL3</name>
</geneLocation>
<dbReference type="KEGG" id="rha:RHA1_ro11039"/>
<evidence type="ECO:0000313" key="3">
    <source>
        <dbReference type="Proteomes" id="UP000008710"/>
    </source>
</evidence>
<dbReference type="GO" id="GO:0003677">
    <property type="term" value="F:DNA binding"/>
    <property type="evidence" value="ECO:0007669"/>
    <property type="project" value="InterPro"/>
</dbReference>
<proteinExistence type="predicted"/>
<reference evidence="3" key="1">
    <citation type="journal article" date="2006" name="Proc. Natl. Acad. Sci. U.S.A.">
        <title>The complete genome of Rhodococcus sp. RHA1 provides insights into a catabolic powerhouse.</title>
        <authorList>
            <person name="McLeod M.P."/>
            <person name="Warren R.L."/>
            <person name="Hsiao W.W.L."/>
            <person name="Araki N."/>
            <person name="Myhre M."/>
            <person name="Fernandes C."/>
            <person name="Miyazawa D."/>
            <person name="Wong W."/>
            <person name="Lillquist A.L."/>
            <person name="Wang D."/>
            <person name="Dosanjh M."/>
            <person name="Hara H."/>
            <person name="Petrescu A."/>
            <person name="Morin R.D."/>
            <person name="Yang G."/>
            <person name="Stott J.M."/>
            <person name="Schein J.E."/>
            <person name="Shin H."/>
            <person name="Smailus D."/>
            <person name="Siddiqui A.S."/>
            <person name="Marra M.A."/>
            <person name="Jones S.J.M."/>
            <person name="Holt R."/>
            <person name="Brinkman F.S.L."/>
            <person name="Miyauchi K."/>
            <person name="Fukuda M."/>
            <person name="Davies J.E."/>
            <person name="Mohn W.W."/>
            <person name="Eltis L.D."/>
        </authorList>
    </citation>
    <scope>NUCLEOTIDE SEQUENCE [LARGE SCALE GENOMIC DNA]</scope>
    <source>
        <strain evidence="3">RHA1</strain>
    </source>
</reference>
<accession>Q0RVK0</accession>
<sequence>MRQIRFSCPADIRSRPKEAELRPKMYPEEFRRKVLDLVAAGRPAAQVAADLDIGDQTIYAWRKQELIDTGQAQGITRGEQTELAAARQRIREVETQVAILARARDLLQEPHSRNGGSLPSGAMAAEGLPVPPACRLLSSARSRMLRRAHPAALPSTLFGMPG</sequence>
<dbReference type="Pfam" id="PF01527">
    <property type="entry name" value="HTH_Tnp_1"/>
    <property type="match status" value="1"/>
</dbReference>
<dbReference type="eggNOG" id="COG2963">
    <property type="taxonomic scope" value="Bacteria"/>
</dbReference>
<protein>
    <submittedName>
        <fullName evidence="2">Possible transposase</fullName>
    </submittedName>
</protein>
<dbReference type="SUPFAM" id="SSF46689">
    <property type="entry name" value="Homeodomain-like"/>
    <property type="match status" value="1"/>
</dbReference>
<dbReference type="InterPro" id="IPR002514">
    <property type="entry name" value="Transposase_8"/>
</dbReference>
<keyword evidence="1" id="KW-0175">Coiled coil</keyword>
<dbReference type="RefSeq" id="WP_011600314.1">
    <property type="nucleotide sequence ID" value="NC_008271.1"/>
</dbReference>